<gene>
    <name evidence="1" type="ORF">METZ01_LOCUS34837</name>
</gene>
<evidence type="ECO:0000313" key="1">
    <source>
        <dbReference type="EMBL" id="SUZ81983.1"/>
    </source>
</evidence>
<protein>
    <recommendedName>
        <fullName evidence="2">Lipoprotein</fullName>
    </recommendedName>
</protein>
<sequence>MLQKLKKLSLVLVILLASCSTTTFVHNRIDFMLPWHLGSFVDLDAEQGDYLDELLVPFFDWHQANEMPFYLKILDASESLLLSKQKIKADDIATVSMIIEDAWFRLEQGSMKWILPLGRELSGKQIDGFIEVMRSQAVEYKNERLSRTDEQYQQDAFERIRDNLTKFMGELSREQTELVSKASSQLKRTDRVWFEKRIALLDELEEILVRDVGWEQELLHVMTSRGNALSGEDIYSHNLNVSHKLFAAVLNTRSKEQDKRLRQQIEKYRTDIENTIKQQKDNQELINPLN</sequence>
<dbReference type="Pfam" id="PF19795">
    <property type="entry name" value="DUF6279"/>
    <property type="match status" value="1"/>
</dbReference>
<dbReference type="AlphaFoldDB" id="A0A381QWR4"/>
<reference evidence="1" key="1">
    <citation type="submission" date="2018-05" db="EMBL/GenBank/DDBJ databases">
        <authorList>
            <person name="Lanie J.A."/>
            <person name="Ng W.-L."/>
            <person name="Kazmierczak K.M."/>
            <person name="Andrzejewski T.M."/>
            <person name="Davidsen T.M."/>
            <person name="Wayne K.J."/>
            <person name="Tettelin H."/>
            <person name="Glass J.I."/>
            <person name="Rusch D."/>
            <person name="Podicherti R."/>
            <person name="Tsui H.-C.T."/>
            <person name="Winkler M.E."/>
        </authorList>
    </citation>
    <scope>NUCLEOTIDE SEQUENCE</scope>
</reference>
<accession>A0A381QWR4</accession>
<proteinExistence type="predicted"/>
<name>A0A381QWR4_9ZZZZ</name>
<evidence type="ECO:0008006" key="2">
    <source>
        <dbReference type="Google" id="ProtNLM"/>
    </source>
</evidence>
<dbReference type="PROSITE" id="PS51257">
    <property type="entry name" value="PROKAR_LIPOPROTEIN"/>
    <property type="match status" value="1"/>
</dbReference>
<organism evidence="1">
    <name type="scientific">marine metagenome</name>
    <dbReference type="NCBI Taxonomy" id="408172"/>
    <lineage>
        <taxon>unclassified sequences</taxon>
        <taxon>metagenomes</taxon>
        <taxon>ecological metagenomes</taxon>
    </lineage>
</organism>
<dbReference type="EMBL" id="UINC01001485">
    <property type="protein sequence ID" value="SUZ81983.1"/>
    <property type="molecule type" value="Genomic_DNA"/>
</dbReference>